<dbReference type="AlphaFoldDB" id="A0A0H2XZB5"/>
<feature type="compositionally biased region" description="Basic and acidic residues" evidence="1">
    <location>
        <begin position="62"/>
        <end position="76"/>
    </location>
</feature>
<organism evidence="2">
    <name type="scientific">Burkholderia orbicola (strain AU 1054)</name>
    <dbReference type="NCBI Taxonomy" id="331271"/>
    <lineage>
        <taxon>Bacteria</taxon>
        <taxon>Pseudomonadati</taxon>
        <taxon>Pseudomonadota</taxon>
        <taxon>Betaproteobacteria</taxon>
        <taxon>Burkholderiales</taxon>
        <taxon>Burkholderiaceae</taxon>
        <taxon>Burkholderia</taxon>
        <taxon>Burkholderia cepacia complex</taxon>
        <taxon>Burkholderia orbicola</taxon>
    </lineage>
</organism>
<sequence>MTLVSAAGTHDAHRDRIAAVAAGAAVIAPLKPSVLVPVSPRPSFRRIPRPFAAPGVKCAPRRDVARRAGRRSDERPASVPAARTGAFEASPA</sequence>
<feature type="region of interest" description="Disordered" evidence="1">
    <location>
        <begin position="62"/>
        <end position="92"/>
    </location>
</feature>
<dbReference type="HOGENOM" id="CLU_2407561_0_0_4"/>
<name>A0A0H2XZB5_BURO1</name>
<accession>A0A0H2XZB5</accession>
<evidence type="ECO:0000256" key="1">
    <source>
        <dbReference type="SAM" id="MobiDB-lite"/>
    </source>
</evidence>
<evidence type="ECO:0000313" key="2">
    <source>
        <dbReference type="EMBL" id="ABF79570.1"/>
    </source>
</evidence>
<protein>
    <submittedName>
        <fullName evidence="2">Uncharacterized protein</fullName>
    </submittedName>
</protein>
<dbReference type="EMBL" id="CP000379">
    <property type="protein sequence ID" value="ABF79570.1"/>
    <property type="molecule type" value="Genomic_DNA"/>
</dbReference>
<proteinExistence type="predicted"/>
<gene>
    <name evidence="2" type="ordered locus">Bcen_4690</name>
</gene>
<reference evidence="2" key="1">
    <citation type="submission" date="2006-05" db="EMBL/GenBank/DDBJ databases">
        <title>Complete sequence of chromosome 2 of Burkholderia cenocepacia AU 1054.</title>
        <authorList>
            <consortium name="US DOE Joint Genome Institute"/>
            <person name="Copeland A."/>
            <person name="Lucas S."/>
            <person name="Lapidus A."/>
            <person name="Barry K."/>
            <person name="Detter J.C."/>
            <person name="Glavina del Rio T."/>
            <person name="Hammon N."/>
            <person name="Israni S."/>
            <person name="Dalin E."/>
            <person name="Tice H."/>
            <person name="Pitluck S."/>
            <person name="Chain P."/>
            <person name="Malfatti S."/>
            <person name="Shin M."/>
            <person name="Vergez L."/>
            <person name="Schmutz J."/>
            <person name="Larimer F."/>
            <person name="Land M."/>
            <person name="Hauser L."/>
            <person name="Kyrpides N."/>
            <person name="Lykidis A."/>
            <person name="LiPuma J.J."/>
            <person name="Konstantinidis K."/>
            <person name="Tiedje J.M."/>
            <person name="Richardson P."/>
        </authorList>
    </citation>
    <scope>NUCLEOTIDE SEQUENCE [LARGE SCALE GENOMIC DNA]</scope>
    <source>
        <strain evidence="2">AU 1054</strain>
    </source>
</reference>